<dbReference type="Gene3D" id="3.30.40.10">
    <property type="entry name" value="Zinc/RING finger domain, C3HC4 (zinc finger)"/>
    <property type="match status" value="1"/>
</dbReference>
<name>A0ABQ8UAG5_9EUKA</name>
<feature type="compositionally biased region" description="Low complexity" evidence="5">
    <location>
        <begin position="122"/>
        <end position="144"/>
    </location>
</feature>
<evidence type="ECO:0000259" key="6">
    <source>
        <dbReference type="PROSITE" id="PS50089"/>
    </source>
</evidence>
<dbReference type="Gene3D" id="3.90.228.10">
    <property type="match status" value="1"/>
</dbReference>
<dbReference type="Gene3D" id="3.30.720.50">
    <property type="match status" value="2"/>
</dbReference>
<dbReference type="SMART" id="SM00678">
    <property type="entry name" value="WWE"/>
    <property type="match status" value="1"/>
</dbReference>
<evidence type="ECO:0000256" key="4">
    <source>
        <dbReference type="PROSITE-ProRule" id="PRU00175"/>
    </source>
</evidence>
<dbReference type="SUPFAM" id="SSF57850">
    <property type="entry name" value="RING/U-box"/>
    <property type="match status" value="1"/>
</dbReference>
<accession>A0ABQ8UAG5</accession>
<dbReference type="InterPro" id="IPR004170">
    <property type="entry name" value="WWE_dom"/>
</dbReference>
<dbReference type="InterPro" id="IPR013083">
    <property type="entry name" value="Znf_RING/FYVE/PHD"/>
</dbReference>
<dbReference type="SUPFAM" id="SSF117839">
    <property type="entry name" value="WWE domain"/>
    <property type="match status" value="2"/>
</dbReference>
<dbReference type="InterPro" id="IPR014001">
    <property type="entry name" value="Helicase_ATP-bd"/>
</dbReference>
<dbReference type="Pfam" id="PF02825">
    <property type="entry name" value="WWE"/>
    <property type="match status" value="2"/>
</dbReference>
<sequence>MAAEPHGQVPSSTSERLAQDGFDSSRVRQLLSRWREFETPAARPTATTGTRPGPAPTSARAHPATAPTATPGTVTGQHPAAPQQHLVPISTSERLAQDGFDSSRIIIRPSQEAVTSAKRISTAPLAPAAAPHHPAAATTTTPRSAAPPAPPAPPASPPPLALTPAVPLAMTSNPSRQQQQQAAAKPVTVPAVATPPAAPGGSRIRNSPFLLADQAAKQRKSTTPPTPPPTVFTATPPHASAGIATRTPGVGAAVPHDHDHAAITHGTLRSSPAYRPARGPRPPRTPKPHSQAPTAPSATHSIQQPKGPRSRRGPRSNAPSAPKPKPPRAPRAPRLPIMGQAQAIKALLSSREQKVVIVHGQTGVGKSTFIPQLAAEVCTPENTSVLVVHPLEALLKARHSGDGVIVTMSPGAAARHVMTDPQLMGGCALLRRSVGVLVIDDAHQRTADIDLLLALGKKLAETRQDFHLVVVLPEPQVDPAFALFLRCPPEAIVAIAGPRRPPKEQWHPNLGSLYSAAHLVATLSRFLRKTWGNVIVFVPSTSEAYRVKRQLERNADLTKKRVVKMVVDLPRGPPPPGKKTVLLCTHEASATMLLPDVTLLVDCGCRTIWRVDPSTKRPFPETVPIAASTMALRALLANGKSALVVRLFEQTRFGDREEASEVTSGASDRYYLMSKRLGLTEDDLFSQPNRLSLIVTDPRWDFVNALGLTDRGRLFTNLYLSPKATAFMTHVLSRYPNPRLFWSSAPDSAARQALAIRKQPFRSDLLFALDLIQRNNLVTLTDPKQRYQKCKELGIDVKALSKLIRNATEAEAALCLLMTSRPPQQPMQSLETAIDQALQISHSRDLIELLVPELPGLGARLLLDNDHGRKSSVSKSSCLLQSLPSPRGAPRYLVATDYHRTPAGAIILDCVHPLSNPTLPPGLTPLAMAPLPPLPNMGEGLFRRFENTFEHQARAITPFVTMWCNVGTAEVEIRAPTAQHVAIKRVVDVVDYQLRSQYDSRRVCFGVGNIQTTIVDGAEGSPPEAVAHSLRVRVPDPRKRTQAIFYSGSSEEEADDADSEEDGSERDNNDAPLAFEAILKAKQGLAVFPNGDLMIPCDSDADIQEILEALPEASVVTSDHWGRTVIVSWQVSCFESAPRDLEWQALLNPDPAWIIRSIDPSRRRVDLPTVKAATDFIARVAALHPPRGRLTAVAQAEVYAKNRPGVCDLRQLSAQIASNPRYHGCRCEDRPAFEDHLTCVTFTGQPRDCVLAARDLQSQVDPIRFGYPSGNEHLYQELRPLASQWASELGLELEGTSKCGRWSVHGPGPRRNEFMTRIRDQQADYLSRVALYHMQPSERAILLSEAGHAKFCRFCEQHSNVQCDVTMAKDAASVEIYFPPQPDAESRRLQDAIKQVDEAFCNLMSELVGSERNMVPCVYCHDPEQTTRFFDRCGHPYCEQCLKKELVRGTLPLRCPKCRTRIACDDLEASDGWARLVDRVLAKKLEDPSSPFCKCPNPLCQGPILKRSGWTECPGCLQFDLLAARRRAEEELARRHEEARRSQERLRQERLATLVRLERIRLEAVERKQKAVEFEQSCDRYRLDFFTTLITAATRWTEENWTLAPAVLHPNPGLAKLCPAAIRFLRQAGSPLDLSRGFFAWHGTSDAAVDAICWQGFDPRKRGSAVGQARGRGEYFGITCQTSAGYCHGGSHILVAFILRDAAPKVIENFCYVVDNPVNWETSYCLPIAVVSMNGKVPTFASGESLQSLGPLPNPDERVLIQPPGYTPTAVATAAPAPVAPVAPVAVAVEEGWCEVNQADFQWSWNDDSGPARYQDDVNGRIETMYELFRFHRGQQRVVVGDLVRLKDERLQIYTIDFEKMQQFNERTGFTRRVTRERRATPPGGDPTVQWQYEDQGRWFPLESAVQPRLNEALQQYRNAVGPGTGIELRVTGCFDTYRYDLINNAQENTRTRTSRRIRRVVRRV</sequence>
<feature type="domain" description="RING-type" evidence="6">
    <location>
        <begin position="1417"/>
        <end position="1459"/>
    </location>
</feature>
<dbReference type="PROSITE" id="PS50918">
    <property type="entry name" value="WWE"/>
    <property type="match status" value="1"/>
</dbReference>
<dbReference type="EMBL" id="JAPMOS010000075">
    <property type="protein sequence ID" value="KAJ4456295.1"/>
    <property type="molecule type" value="Genomic_DNA"/>
</dbReference>
<dbReference type="PANTHER" id="PTHR48125:SF10">
    <property type="entry name" value="OS12G0136300 PROTEIN"/>
    <property type="match status" value="1"/>
</dbReference>
<dbReference type="SUPFAM" id="SSF56399">
    <property type="entry name" value="ADP-ribosylation"/>
    <property type="match status" value="1"/>
</dbReference>
<dbReference type="Gene3D" id="3.40.50.300">
    <property type="entry name" value="P-loop containing nucleotide triphosphate hydrolases"/>
    <property type="match status" value="3"/>
</dbReference>
<feature type="compositionally biased region" description="Pro residues" evidence="5">
    <location>
        <begin position="145"/>
        <end position="161"/>
    </location>
</feature>
<dbReference type="SMART" id="SM00487">
    <property type="entry name" value="DEXDc"/>
    <property type="match status" value="1"/>
</dbReference>
<evidence type="ECO:0000256" key="3">
    <source>
        <dbReference type="ARBA" id="ARBA00022833"/>
    </source>
</evidence>
<feature type="region of interest" description="Disordered" evidence="5">
    <location>
        <begin position="1"/>
        <end position="335"/>
    </location>
</feature>
<feature type="compositionally biased region" description="Polar residues" evidence="5">
    <location>
        <begin position="291"/>
        <end position="304"/>
    </location>
</feature>
<dbReference type="InterPro" id="IPR001841">
    <property type="entry name" value="Znf_RING"/>
</dbReference>
<keyword evidence="9" id="KW-1185">Reference proteome</keyword>
<evidence type="ECO:0000313" key="9">
    <source>
        <dbReference type="Proteomes" id="UP001141327"/>
    </source>
</evidence>
<organism evidence="8 9">
    <name type="scientific">Paratrimastix pyriformis</name>
    <dbReference type="NCBI Taxonomy" id="342808"/>
    <lineage>
        <taxon>Eukaryota</taxon>
        <taxon>Metamonada</taxon>
        <taxon>Preaxostyla</taxon>
        <taxon>Paratrimastigidae</taxon>
        <taxon>Paratrimastix</taxon>
    </lineage>
</organism>
<evidence type="ECO:0000256" key="5">
    <source>
        <dbReference type="SAM" id="MobiDB-lite"/>
    </source>
</evidence>
<feature type="compositionally biased region" description="Pro residues" evidence="5">
    <location>
        <begin position="321"/>
        <end position="330"/>
    </location>
</feature>
<proteinExistence type="predicted"/>
<keyword evidence="2 4" id="KW-0863">Zinc-finger</keyword>
<keyword evidence="3" id="KW-0862">Zinc</keyword>
<feature type="compositionally biased region" description="Low complexity" evidence="5">
    <location>
        <begin position="39"/>
        <end position="75"/>
    </location>
</feature>
<comment type="caution">
    <text evidence="8">The sequence shown here is derived from an EMBL/GenBank/DDBJ whole genome shotgun (WGS) entry which is preliminary data.</text>
</comment>
<dbReference type="PANTHER" id="PTHR48125">
    <property type="entry name" value="LP07818P1"/>
    <property type="match status" value="1"/>
</dbReference>
<feature type="region of interest" description="Disordered" evidence="5">
    <location>
        <begin position="1044"/>
        <end position="1069"/>
    </location>
</feature>
<gene>
    <name evidence="8" type="ORF">PAPYR_8534</name>
</gene>
<dbReference type="PROSITE" id="PS50089">
    <property type="entry name" value="ZF_RING_2"/>
    <property type="match status" value="1"/>
</dbReference>
<dbReference type="PROSITE" id="PS00518">
    <property type="entry name" value="ZF_RING_1"/>
    <property type="match status" value="1"/>
</dbReference>
<evidence type="ECO:0000256" key="2">
    <source>
        <dbReference type="ARBA" id="ARBA00022771"/>
    </source>
</evidence>
<evidence type="ECO:0000256" key="1">
    <source>
        <dbReference type="ARBA" id="ARBA00022723"/>
    </source>
</evidence>
<feature type="domain" description="WWE" evidence="7">
    <location>
        <begin position="1875"/>
        <end position="1960"/>
    </location>
</feature>
<dbReference type="SUPFAM" id="SSF52540">
    <property type="entry name" value="P-loop containing nucleoside triphosphate hydrolases"/>
    <property type="match status" value="1"/>
</dbReference>
<keyword evidence="1" id="KW-0479">Metal-binding</keyword>
<dbReference type="InterPro" id="IPR018123">
    <property type="entry name" value="WWE-dom_subgr"/>
</dbReference>
<dbReference type="SMART" id="SM00184">
    <property type="entry name" value="RING"/>
    <property type="match status" value="1"/>
</dbReference>
<reference evidence="8" key="1">
    <citation type="journal article" date="2022" name="bioRxiv">
        <title>Genomics of Preaxostyla Flagellates Illuminates Evolutionary Transitions and the Path Towards Mitochondrial Loss.</title>
        <authorList>
            <person name="Novak L.V.F."/>
            <person name="Treitli S.C."/>
            <person name="Pyrih J."/>
            <person name="Halakuc P."/>
            <person name="Pipaliya S.V."/>
            <person name="Vacek V."/>
            <person name="Brzon O."/>
            <person name="Soukal P."/>
            <person name="Eme L."/>
            <person name="Dacks J.B."/>
            <person name="Karnkowska A."/>
            <person name="Elias M."/>
            <person name="Hampl V."/>
        </authorList>
    </citation>
    <scope>NUCLEOTIDE SEQUENCE</scope>
    <source>
        <strain evidence="8">RCP-MX</strain>
    </source>
</reference>
<protein>
    <recommendedName>
        <fullName evidence="10">RING-type E3 ubiquitin transferase</fullName>
    </recommendedName>
</protein>
<evidence type="ECO:0000259" key="7">
    <source>
        <dbReference type="PROSITE" id="PS50918"/>
    </source>
</evidence>
<evidence type="ECO:0000313" key="8">
    <source>
        <dbReference type="EMBL" id="KAJ4456295.1"/>
    </source>
</evidence>
<dbReference type="InterPro" id="IPR037197">
    <property type="entry name" value="WWE_dom_sf"/>
</dbReference>
<feature type="compositionally biased region" description="Low complexity" evidence="5">
    <location>
        <begin position="177"/>
        <end position="195"/>
    </location>
</feature>
<feature type="compositionally biased region" description="Acidic residues" evidence="5">
    <location>
        <begin position="1050"/>
        <end position="1064"/>
    </location>
</feature>
<dbReference type="Proteomes" id="UP001141327">
    <property type="component" value="Unassembled WGS sequence"/>
</dbReference>
<dbReference type="InterPro" id="IPR027417">
    <property type="entry name" value="P-loop_NTPase"/>
</dbReference>
<dbReference type="InterPro" id="IPR017907">
    <property type="entry name" value="Znf_RING_CS"/>
</dbReference>
<evidence type="ECO:0008006" key="10">
    <source>
        <dbReference type="Google" id="ProtNLM"/>
    </source>
</evidence>